<keyword evidence="14 17" id="KW-0496">Mitochondrion</keyword>
<dbReference type="InterPro" id="IPR045187">
    <property type="entry name" value="CcO_II"/>
</dbReference>
<dbReference type="InterPro" id="IPR036257">
    <property type="entry name" value="Cyt_c_oxidase_su2_TM_sf"/>
</dbReference>
<dbReference type="InterPro" id="IPR001505">
    <property type="entry name" value="Copper_CuA"/>
</dbReference>
<dbReference type="Pfam" id="PF02790">
    <property type="entry name" value="COX2_TM"/>
    <property type="match status" value="1"/>
</dbReference>
<accession>A0A059V851</accession>
<evidence type="ECO:0000256" key="6">
    <source>
        <dbReference type="ARBA" id="ARBA00022692"/>
    </source>
</evidence>
<evidence type="ECO:0000256" key="15">
    <source>
        <dbReference type="ARBA" id="ARBA00023136"/>
    </source>
</evidence>
<dbReference type="SUPFAM" id="SSF81464">
    <property type="entry name" value="Cytochrome c oxidase subunit II-like, transmembrane region"/>
    <property type="match status" value="1"/>
</dbReference>
<proteinExistence type="inferred from homology"/>
<dbReference type="Pfam" id="PF00116">
    <property type="entry name" value="COX2"/>
    <property type="match status" value="1"/>
</dbReference>
<keyword evidence="13 17" id="KW-0186">Copper</keyword>
<dbReference type="GO" id="GO:0042773">
    <property type="term" value="P:ATP synthesis coupled electron transport"/>
    <property type="evidence" value="ECO:0007669"/>
    <property type="project" value="TreeGrafter"/>
</dbReference>
<geneLocation type="mitochondrion" evidence="21"/>
<dbReference type="GO" id="GO:0016491">
    <property type="term" value="F:oxidoreductase activity"/>
    <property type="evidence" value="ECO:0007669"/>
    <property type="project" value="InterPro"/>
</dbReference>
<evidence type="ECO:0000256" key="11">
    <source>
        <dbReference type="ARBA" id="ARBA00022982"/>
    </source>
</evidence>
<evidence type="ECO:0000256" key="4">
    <source>
        <dbReference type="ARBA" id="ARBA00022448"/>
    </source>
</evidence>
<organism evidence="21">
    <name type="scientific">Phrynocephalus theobaldi orientalis</name>
    <dbReference type="NCBI Taxonomy" id="1318721"/>
    <lineage>
        <taxon>Eukaryota</taxon>
        <taxon>Metazoa</taxon>
        <taxon>Chordata</taxon>
        <taxon>Craniata</taxon>
        <taxon>Vertebrata</taxon>
        <taxon>Euteleostomi</taxon>
        <taxon>Lepidosauria</taxon>
        <taxon>Squamata</taxon>
        <taxon>Bifurcata</taxon>
        <taxon>Unidentata</taxon>
        <taxon>Episquamata</taxon>
        <taxon>Toxicofera</taxon>
        <taxon>Iguania</taxon>
        <taxon>Acrodonta</taxon>
        <taxon>Agamidae</taxon>
        <taxon>Agaminae</taxon>
        <taxon>Phrynocephalus</taxon>
    </lineage>
</organism>
<dbReference type="PANTHER" id="PTHR22888:SF9">
    <property type="entry name" value="CYTOCHROME C OXIDASE SUBUNIT 2"/>
    <property type="match status" value="1"/>
</dbReference>
<dbReference type="AlphaFoldDB" id="A0A059V851"/>
<dbReference type="Gene3D" id="1.10.287.90">
    <property type="match status" value="1"/>
</dbReference>
<evidence type="ECO:0000313" key="21">
    <source>
        <dbReference type="EMBL" id="AHZ88986.1"/>
    </source>
</evidence>
<dbReference type="NCBIfam" id="TIGR02866">
    <property type="entry name" value="CoxB"/>
    <property type="match status" value="1"/>
</dbReference>
<evidence type="ECO:0000256" key="8">
    <source>
        <dbReference type="ARBA" id="ARBA00022792"/>
    </source>
</evidence>
<protein>
    <recommendedName>
        <fullName evidence="3 17">Cytochrome c oxidase subunit 2</fullName>
    </recommendedName>
</protein>
<dbReference type="InterPro" id="IPR014222">
    <property type="entry name" value="Cyt_c_oxidase_su2"/>
</dbReference>
<dbReference type="GO" id="GO:0005743">
    <property type="term" value="C:mitochondrial inner membrane"/>
    <property type="evidence" value="ECO:0007669"/>
    <property type="project" value="UniProtKB-SubCell"/>
</dbReference>
<dbReference type="SUPFAM" id="SSF49503">
    <property type="entry name" value="Cupredoxins"/>
    <property type="match status" value="1"/>
</dbReference>
<comment type="cofactor">
    <cofactor evidence="17">
        <name>Cu cation</name>
        <dbReference type="ChEBI" id="CHEBI:23378"/>
    </cofactor>
    <text evidence="17">Binds a copper A center.</text>
</comment>
<comment type="similarity">
    <text evidence="2 17">Belongs to the cytochrome c oxidase subunit 2 family.</text>
</comment>
<dbReference type="PROSITE" id="PS00078">
    <property type="entry name" value="COX2"/>
    <property type="match status" value="1"/>
</dbReference>
<dbReference type="Gene3D" id="2.60.40.420">
    <property type="entry name" value="Cupredoxins - blue copper proteins"/>
    <property type="match status" value="1"/>
</dbReference>
<dbReference type="InterPro" id="IPR011759">
    <property type="entry name" value="Cyt_c_oxidase_su2_TM_dom"/>
</dbReference>
<evidence type="ECO:0000256" key="13">
    <source>
        <dbReference type="ARBA" id="ARBA00023008"/>
    </source>
</evidence>
<dbReference type="InterPro" id="IPR034210">
    <property type="entry name" value="CcO_II_C"/>
</dbReference>
<evidence type="ECO:0000256" key="9">
    <source>
        <dbReference type="ARBA" id="ARBA00022842"/>
    </source>
</evidence>
<feature type="domain" description="Cytochrome oxidase subunit II copper A binding" evidence="19">
    <location>
        <begin position="92"/>
        <end position="225"/>
    </location>
</feature>
<dbReference type="PANTHER" id="PTHR22888">
    <property type="entry name" value="CYTOCHROME C OXIDASE, SUBUNIT II"/>
    <property type="match status" value="1"/>
</dbReference>
<keyword evidence="5 17" id="KW-0679">Respiratory chain</keyword>
<keyword evidence="11 17" id="KW-0249">Electron transport</keyword>
<name>A0A059V851_9SAUR</name>
<keyword evidence="10" id="KW-1278">Translocase</keyword>
<reference evidence="21" key="1">
    <citation type="journal article" date="2014" name="Mitochondrial DNA">
        <title>The complete mitochondrial genome of the toad-headed lizard subspecies, Phrynocephalus theobaldi orientalis (Reptilia, Squamata, Agamidae).</title>
        <authorList>
            <person name="Liao P."/>
            <person name="Jin Y."/>
        </authorList>
    </citation>
    <scope>NUCLEOTIDE SEQUENCE</scope>
</reference>
<keyword evidence="8 17" id="KW-0999">Mitochondrion inner membrane</keyword>
<evidence type="ECO:0000256" key="7">
    <source>
        <dbReference type="ARBA" id="ARBA00022723"/>
    </source>
</evidence>
<comment type="catalytic activity">
    <reaction evidence="16">
        <text>4 Fe(II)-[cytochrome c] + O2 + 8 H(+)(in) = 4 Fe(III)-[cytochrome c] + 2 H2O + 4 H(+)(out)</text>
        <dbReference type="Rhea" id="RHEA:11436"/>
        <dbReference type="Rhea" id="RHEA-COMP:10350"/>
        <dbReference type="Rhea" id="RHEA-COMP:14399"/>
        <dbReference type="ChEBI" id="CHEBI:15377"/>
        <dbReference type="ChEBI" id="CHEBI:15378"/>
        <dbReference type="ChEBI" id="CHEBI:15379"/>
        <dbReference type="ChEBI" id="CHEBI:29033"/>
        <dbReference type="ChEBI" id="CHEBI:29034"/>
        <dbReference type="EC" id="7.1.1.9"/>
    </reaction>
    <physiologicalReaction direction="left-to-right" evidence="16">
        <dbReference type="Rhea" id="RHEA:11437"/>
    </physiologicalReaction>
</comment>
<dbReference type="InterPro" id="IPR002429">
    <property type="entry name" value="CcO_II-like_C"/>
</dbReference>
<dbReference type="PROSITE" id="PS50999">
    <property type="entry name" value="COX2_TM"/>
    <property type="match status" value="1"/>
</dbReference>
<keyword evidence="9" id="KW-0460">Magnesium</keyword>
<evidence type="ECO:0000256" key="10">
    <source>
        <dbReference type="ARBA" id="ARBA00022967"/>
    </source>
</evidence>
<dbReference type="InterPro" id="IPR008972">
    <property type="entry name" value="Cupredoxin"/>
</dbReference>
<evidence type="ECO:0000256" key="1">
    <source>
        <dbReference type="ARBA" id="ARBA00004448"/>
    </source>
</evidence>
<keyword evidence="15 17" id="KW-0472">Membrane</keyword>
<feature type="transmembrane region" description="Helical" evidence="18">
    <location>
        <begin position="63"/>
        <end position="87"/>
    </location>
</feature>
<comment type="subcellular location">
    <subcellularLocation>
        <location evidence="1 17">Mitochondrion inner membrane</location>
        <topology evidence="1 17">Multi-pass membrane protein</topology>
    </subcellularLocation>
</comment>
<feature type="domain" description="Cytochrome oxidase subunit II transmembrane region profile" evidence="20">
    <location>
        <begin position="1"/>
        <end position="91"/>
    </location>
</feature>
<dbReference type="CDD" id="cd13912">
    <property type="entry name" value="CcO_II_C"/>
    <property type="match status" value="1"/>
</dbReference>
<dbReference type="GO" id="GO:0004129">
    <property type="term" value="F:cytochrome-c oxidase activity"/>
    <property type="evidence" value="ECO:0007669"/>
    <property type="project" value="UniProtKB-EC"/>
</dbReference>
<gene>
    <name evidence="21" type="primary">COX2</name>
</gene>
<keyword evidence="7 17" id="KW-0479">Metal-binding</keyword>
<evidence type="ECO:0000256" key="5">
    <source>
        <dbReference type="ARBA" id="ARBA00022660"/>
    </source>
</evidence>
<evidence type="ECO:0000256" key="18">
    <source>
        <dbReference type="SAM" id="Phobius"/>
    </source>
</evidence>
<dbReference type="PRINTS" id="PR01166">
    <property type="entry name" value="CYCOXIDASEII"/>
</dbReference>
<keyword evidence="12 18" id="KW-1133">Transmembrane helix</keyword>
<dbReference type="PROSITE" id="PS50857">
    <property type="entry name" value="COX2_CUA"/>
    <property type="match status" value="1"/>
</dbReference>
<evidence type="ECO:0000259" key="19">
    <source>
        <dbReference type="PROSITE" id="PS50857"/>
    </source>
</evidence>
<evidence type="ECO:0000256" key="2">
    <source>
        <dbReference type="ARBA" id="ARBA00007866"/>
    </source>
</evidence>
<evidence type="ECO:0000256" key="17">
    <source>
        <dbReference type="RuleBase" id="RU000457"/>
    </source>
</evidence>
<dbReference type="EMBL" id="KJ551842">
    <property type="protein sequence ID" value="AHZ88986.1"/>
    <property type="molecule type" value="Genomic_DNA"/>
</dbReference>
<evidence type="ECO:0000256" key="14">
    <source>
        <dbReference type="ARBA" id="ARBA00023128"/>
    </source>
</evidence>
<dbReference type="GO" id="GO:0005507">
    <property type="term" value="F:copper ion binding"/>
    <property type="evidence" value="ECO:0007669"/>
    <property type="project" value="InterPro"/>
</dbReference>
<evidence type="ECO:0000256" key="3">
    <source>
        <dbReference type="ARBA" id="ARBA00015946"/>
    </source>
</evidence>
<dbReference type="FunFam" id="2.60.40.420:FF:000001">
    <property type="entry name" value="Cytochrome c oxidase subunit 2"/>
    <property type="match status" value="1"/>
</dbReference>
<comment type="function">
    <text evidence="17">Component of the cytochrome c oxidase, the last enzyme in the mitochondrial electron transport chain which drives oxidative phosphorylation. The respiratory chain contains 3 multisubunit complexes succinate dehydrogenase (complex II, CII), ubiquinol-cytochrome c oxidoreductase (cytochrome b-c1 complex, complex III, CIII) and cytochrome c oxidase (complex IV, CIV), that cooperate to transfer electrons derived from NADH and succinate to molecular oxygen, creating an electrochemical gradient over the inner membrane that drives transmembrane transport and the ATP synthase. Cytochrome c oxidase is the component of the respiratory chain that catalyzes the reduction of oxygen to water. Electrons originating from reduced cytochrome c in the intermembrane space (IMS) are transferred via the dinuclear copper A center (CU(A)) of subunit 2 and heme A of subunit 1 to the active site in subunit 1, a binuclear center (BNC) formed by heme A3 and copper B (CU(B)). The BNC reduces molecular oxygen to 2 water molecules using 4 electrons from cytochrome c in the IMS and 4 protons from the mitochondrial matrix.</text>
</comment>
<keyword evidence="4 17" id="KW-0813">Transport</keyword>
<evidence type="ECO:0000256" key="16">
    <source>
        <dbReference type="ARBA" id="ARBA00049512"/>
    </source>
</evidence>
<keyword evidence="6 17" id="KW-0812">Transmembrane</keyword>
<sequence>MPEPLQTSLNNALSPMMEEFLYFNDYAMTMLLMIWLSVMITLFIISTTKLYDVSSNSANHLEFMWTLLPILVLTFIALPSMRTLYLLEDQSPPHLTIKTLGHQWYWSYEYSDYKNMSFDSYMIKEQDLTNGAPRLLEVDNRMAIPMKSTVRLLVTAEDVLHSWTLPALGIKTDAVPGRLNQLIFTTMRPGVFYGQCSEICGTNHSFMPIAAESMPVKQFENWTTTLLN</sequence>
<evidence type="ECO:0000256" key="12">
    <source>
        <dbReference type="ARBA" id="ARBA00022989"/>
    </source>
</evidence>
<evidence type="ECO:0000259" key="20">
    <source>
        <dbReference type="PROSITE" id="PS50999"/>
    </source>
</evidence>
<feature type="transmembrane region" description="Helical" evidence="18">
    <location>
        <begin position="26"/>
        <end position="51"/>
    </location>
</feature>